<dbReference type="PaxDb" id="4097-A0A1S3YUE3"/>
<proteinExistence type="predicted"/>
<dbReference type="OMA" id="HKQNSEY"/>
<name>A0A1S3YUE3_TOBAC</name>
<feature type="region of interest" description="Disordered" evidence="1">
    <location>
        <begin position="109"/>
        <end position="160"/>
    </location>
</feature>
<dbReference type="AlphaFoldDB" id="A0A1S3YUE3"/>
<gene>
    <name evidence="2" type="primary">LOC107779895</name>
</gene>
<sequence>MDQEAHSSKNKKVKNCIAAGSLAYLQNQKVSSLKTKRIVQGSRSNDKHQLNLVDKQLPQLGAQVQEQLLQLPMRSTSPPAQTVHEEAQQLPPHSTSLASQAVRENLQQLPLDSTTRTSQTIQEQFEDSTNHETNEQYEEQGPSAEKRKRGKTHMPGMHGRKERKKVVLNEMNQPIGPTEEVVKELGSFLVTLARSATFCPLNVFN</sequence>
<dbReference type="KEGG" id="nta:107779895"/>
<feature type="compositionally biased region" description="Basic residues" evidence="1">
    <location>
        <begin position="146"/>
        <end position="160"/>
    </location>
</feature>
<feature type="region of interest" description="Disordered" evidence="1">
    <location>
        <begin position="74"/>
        <end position="95"/>
    </location>
</feature>
<dbReference type="RefSeq" id="XP_016455886.1">
    <property type="nucleotide sequence ID" value="XM_016600400.1"/>
</dbReference>
<feature type="compositionally biased region" description="Polar residues" evidence="1">
    <location>
        <begin position="109"/>
        <end position="123"/>
    </location>
</feature>
<reference evidence="2" key="1">
    <citation type="submission" date="2025-08" db="UniProtKB">
        <authorList>
            <consortium name="RefSeq"/>
        </authorList>
    </citation>
    <scope>IDENTIFICATION</scope>
</reference>
<organism evidence="2">
    <name type="scientific">Nicotiana tabacum</name>
    <name type="common">Common tobacco</name>
    <dbReference type="NCBI Taxonomy" id="4097"/>
    <lineage>
        <taxon>Eukaryota</taxon>
        <taxon>Viridiplantae</taxon>
        <taxon>Streptophyta</taxon>
        <taxon>Embryophyta</taxon>
        <taxon>Tracheophyta</taxon>
        <taxon>Spermatophyta</taxon>
        <taxon>Magnoliopsida</taxon>
        <taxon>eudicotyledons</taxon>
        <taxon>Gunneridae</taxon>
        <taxon>Pentapetalae</taxon>
        <taxon>asterids</taxon>
        <taxon>lamiids</taxon>
        <taxon>Solanales</taxon>
        <taxon>Solanaceae</taxon>
        <taxon>Nicotianoideae</taxon>
        <taxon>Nicotianeae</taxon>
        <taxon>Nicotiana</taxon>
    </lineage>
</organism>
<evidence type="ECO:0000313" key="2">
    <source>
        <dbReference type="RefSeq" id="XP_016455886.1"/>
    </source>
</evidence>
<dbReference type="OrthoDB" id="690629at2759"/>
<protein>
    <submittedName>
        <fullName evidence="2">Uncharacterized protein</fullName>
    </submittedName>
</protein>
<accession>A0A1S3YUE3</accession>
<evidence type="ECO:0000256" key="1">
    <source>
        <dbReference type="SAM" id="MobiDB-lite"/>
    </source>
</evidence>